<name>K1E5W6_9MICO</name>
<dbReference type="Proteomes" id="UP000288711">
    <property type="component" value="Unassembled WGS sequence"/>
</dbReference>
<dbReference type="RefSeq" id="WP_007924586.1">
    <property type="nucleotide sequence ID" value="NZ_ALWX01000006.1"/>
</dbReference>
<dbReference type="eggNOG" id="COG5340">
    <property type="taxonomic scope" value="Bacteria"/>
</dbReference>
<dbReference type="AlphaFoldDB" id="K1E5W6"/>
<dbReference type="EMBL" id="ALWX01000006">
    <property type="protein sequence ID" value="EKA62486.1"/>
    <property type="molecule type" value="Genomic_DNA"/>
</dbReference>
<gene>
    <name evidence="1" type="ORF">B277_02184</name>
    <name evidence="2" type="ORF">CWN80_09530</name>
</gene>
<dbReference type="STRING" id="1210046.B277_02184"/>
<dbReference type="Gene3D" id="3.40.960.10">
    <property type="entry name" value="VSR Endonuclease"/>
    <property type="match status" value="1"/>
</dbReference>
<sequence>MSASPLRVAPSELGDMPLFTTAEAEGRGISRRDLAVFVRRGLFWQPARGWYSSRTDAQIDERHLIRAAAVLRSQAEGAVAIRHTAAVVLGLPLVRTDLGRVEIGTAGGAHGRTTKGVRVTGVDLDQLACVEVQVPGLGTLRSASPAWAVVGTATSSNPLAALAAGDHALRHGLCTRGEIAAALDAARGATGVGQAREALVHLEPKHESPGETLTAAVLRGSRWDFEPQVWQTVAGRSYRMDFANEELMLAVEFDGQVKYVSPEVKEDELAREEDLRSIGWDFVRVVWDDFEDERQIQREVDDKATARARGLT</sequence>
<reference evidence="1 3" key="2">
    <citation type="journal article" date="2012" name="J. Bacteriol.">
        <title>Genome Sequence of Janibacter hoylei MTCC8307, Isolated from the Stratospheric Air.</title>
        <authorList>
            <person name="Pawar S.P."/>
            <person name="Dhotre D.P."/>
            <person name="Shetty S.A."/>
            <person name="Chowdhury S.P."/>
            <person name="Chaudhari B.L."/>
            <person name="Shouche Y.S."/>
        </authorList>
    </citation>
    <scope>NUCLEOTIDE SEQUENCE [LARGE SCALE GENOMIC DNA]</scope>
    <source>
        <strain evidence="1 3">PVAS-1</strain>
    </source>
</reference>
<proteinExistence type="predicted"/>
<reference evidence="2 4" key="1">
    <citation type="journal article" date="2009" name="Int. J. Syst. Evol. Microbiol.">
        <title>Janibacter hoylei sp. nov., Bacillus isronensis sp. nov. and Bacillus aryabhattai sp. nov., isolated from cryotubes used for collecting air from the upper atmosphere.</title>
        <authorList>
            <person name="Shivaji S."/>
            <person name="Chaturvedi P."/>
            <person name="Begum Z."/>
            <person name="Pindi P.K."/>
            <person name="Manorama R."/>
            <person name="Padmanaban D.A."/>
            <person name="Shouche Y.S."/>
            <person name="Pawar S."/>
            <person name="Vaishampayan P."/>
            <person name="Dutt C.B."/>
            <person name="Datta G.N."/>
            <person name="Manchanda R.K."/>
            <person name="Rao U.R."/>
            <person name="Bhargava P.M."/>
            <person name="Narlikar J.V."/>
        </authorList>
    </citation>
    <scope>NUCLEOTIDE SEQUENCE [LARGE SCALE GENOMIC DNA]</scope>
    <source>
        <strain evidence="2 4">PVAS-1</strain>
    </source>
</reference>
<evidence type="ECO:0000313" key="3">
    <source>
        <dbReference type="Proteomes" id="UP000004474"/>
    </source>
</evidence>
<protein>
    <recommendedName>
        <fullName evidence="5">DUF559 domain-containing protein</fullName>
    </recommendedName>
</protein>
<evidence type="ECO:0008006" key="5">
    <source>
        <dbReference type="Google" id="ProtNLM"/>
    </source>
</evidence>
<evidence type="ECO:0000313" key="1">
    <source>
        <dbReference type="EMBL" id="EKA62486.1"/>
    </source>
</evidence>
<evidence type="ECO:0000313" key="4">
    <source>
        <dbReference type="Proteomes" id="UP000288711"/>
    </source>
</evidence>
<accession>K1E5W6</accession>
<dbReference type="EMBL" id="PIPF01000009">
    <property type="protein sequence ID" value="RWU83032.1"/>
    <property type="molecule type" value="Genomic_DNA"/>
</dbReference>
<dbReference type="OrthoDB" id="5176673at2"/>
<evidence type="ECO:0000313" key="2">
    <source>
        <dbReference type="EMBL" id="RWU83032.1"/>
    </source>
</evidence>
<reference evidence="2" key="3">
    <citation type="submission" date="2017-11" db="EMBL/GenBank/DDBJ databases">
        <authorList>
            <person name="Seuylemezian A."/>
            <person name="Cooper K."/>
            <person name="Vaishampayan P."/>
        </authorList>
    </citation>
    <scope>NUCLEOTIDE SEQUENCE</scope>
    <source>
        <strain evidence="2">PVAS-1</strain>
    </source>
</reference>
<keyword evidence="4" id="KW-1185">Reference proteome</keyword>
<organism evidence="1 3">
    <name type="scientific">Janibacter hoylei PVAS-1</name>
    <dbReference type="NCBI Taxonomy" id="1210046"/>
    <lineage>
        <taxon>Bacteria</taxon>
        <taxon>Bacillati</taxon>
        <taxon>Actinomycetota</taxon>
        <taxon>Actinomycetes</taxon>
        <taxon>Micrococcales</taxon>
        <taxon>Intrasporangiaceae</taxon>
        <taxon>Janibacter</taxon>
    </lineage>
</organism>
<dbReference type="Proteomes" id="UP000004474">
    <property type="component" value="Unassembled WGS sequence"/>
</dbReference>
<comment type="caution">
    <text evidence="1">The sequence shown here is derived from an EMBL/GenBank/DDBJ whole genome shotgun (WGS) entry which is preliminary data.</text>
</comment>